<dbReference type="PANTHER" id="PTHR42691:SF1">
    <property type="entry name" value="ASPARTATE AMINOTRANSFERASE YHDR-RELATED"/>
    <property type="match status" value="1"/>
</dbReference>
<feature type="domain" description="Aminotransferase class I/classII large" evidence="1">
    <location>
        <begin position="35"/>
        <end position="378"/>
    </location>
</feature>
<accession>A0A971M3E2</accession>
<sequence length="393" mass="44057">MPISKNISRLMKDSSWIRAMFEEGEKLKKRYGTENIFDFSLGNPIAEPPQALRDELIRIVSSDAKGMHRYMSNSGYEDVREEIAGHHRETTGLPFAKDHIIMTVGSAGGINVVLKSLLDPGDEVIVLCPYFVEFRFYIENHGGIVRLVDTKEDFRLDIEKIGASLSKKTKAIIVNSPNNPTGVVYGEAELRELAALLNERSLKGQRIHIIADEAYRKILYNGTVLPNLFHIYDDTITVTSHSKDLALPGERIGYIAVSPRIKNARSLIDAAIFSNRILGFINAPAIMQRLVGGFQKNSVDILDYQKKRDVMYGILVGAGFDVVKPMGAFYIFPKSPIPDDVKFVRTLQRHNILTVPGVGFGRPGYFRLAYCVDLDMIERSRPYFKEVAESLAG</sequence>
<dbReference type="GO" id="GO:0008483">
    <property type="term" value="F:transaminase activity"/>
    <property type="evidence" value="ECO:0007669"/>
    <property type="project" value="UniProtKB-KW"/>
</dbReference>
<organism evidence="2 3">
    <name type="scientific">Syntrophorhabdus aromaticivorans</name>
    <dbReference type="NCBI Taxonomy" id="328301"/>
    <lineage>
        <taxon>Bacteria</taxon>
        <taxon>Pseudomonadati</taxon>
        <taxon>Thermodesulfobacteriota</taxon>
        <taxon>Syntrophorhabdia</taxon>
        <taxon>Syntrophorhabdales</taxon>
        <taxon>Syntrophorhabdaceae</taxon>
        <taxon>Syntrophorhabdus</taxon>
    </lineage>
</organism>
<evidence type="ECO:0000313" key="2">
    <source>
        <dbReference type="EMBL" id="NLW34920.1"/>
    </source>
</evidence>
<protein>
    <submittedName>
        <fullName evidence="2">Pyridoxal phosphate-dependent aminotransferase</fullName>
    </submittedName>
</protein>
<reference evidence="2" key="2">
    <citation type="submission" date="2020-01" db="EMBL/GenBank/DDBJ databases">
        <authorList>
            <person name="Campanaro S."/>
        </authorList>
    </citation>
    <scope>NUCLEOTIDE SEQUENCE</scope>
    <source>
        <strain evidence="2">AS06rmzACSIP_7</strain>
    </source>
</reference>
<keyword evidence="2" id="KW-0808">Transferase</keyword>
<dbReference type="Proteomes" id="UP000777265">
    <property type="component" value="Unassembled WGS sequence"/>
</dbReference>
<dbReference type="EMBL" id="JAAYEE010000095">
    <property type="protein sequence ID" value="NLW34920.1"/>
    <property type="molecule type" value="Genomic_DNA"/>
</dbReference>
<dbReference type="AlphaFoldDB" id="A0A971M3E2"/>
<dbReference type="InterPro" id="IPR015421">
    <property type="entry name" value="PyrdxlP-dep_Trfase_major"/>
</dbReference>
<dbReference type="NCBIfam" id="NF005305">
    <property type="entry name" value="PRK06836.1"/>
    <property type="match status" value="1"/>
</dbReference>
<proteinExistence type="predicted"/>
<dbReference type="CDD" id="cd00609">
    <property type="entry name" value="AAT_like"/>
    <property type="match status" value="1"/>
</dbReference>
<dbReference type="Gene3D" id="3.90.1150.10">
    <property type="entry name" value="Aspartate Aminotransferase, domain 1"/>
    <property type="match status" value="2"/>
</dbReference>
<dbReference type="SUPFAM" id="SSF53383">
    <property type="entry name" value="PLP-dependent transferases"/>
    <property type="match status" value="1"/>
</dbReference>
<dbReference type="InterPro" id="IPR015424">
    <property type="entry name" value="PyrdxlP-dep_Trfase"/>
</dbReference>
<dbReference type="InterPro" id="IPR004839">
    <property type="entry name" value="Aminotransferase_I/II_large"/>
</dbReference>
<comment type="caution">
    <text evidence="2">The sequence shown here is derived from an EMBL/GenBank/DDBJ whole genome shotgun (WGS) entry which is preliminary data.</text>
</comment>
<keyword evidence="2" id="KW-0032">Aminotransferase</keyword>
<evidence type="ECO:0000259" key="1">
    <source>
        <dbReference type="Pfam" id="PF00155"/>
    </source>
</evidence>
<dbReference type="GO" id="GO:0030170">
    <property type="term" value="F:pyridoxal phosphate binding"/>
    <property type="evidence" value="ECO:0007669"/>
    <property type="project" value="InterPro"/>
</dbReference>
<dbReference type="Gene3D" id="3.40.640.10">
    <property type="entry name" value="Type I PLP-dependent aspartate aminotransferase-like (Major domain)"/>
    <property type="match status" value="1"/>
</dbReference>
<dbReference type="Pfam" id="PF00155">
    <property type="entry name" value="Aminotran_1_2"/>
    <property type="match status" value="1"/>
</dbReference>
<name>A0A971M3E2_9BACT</name>
<evidence type="ECO:0000313" key="3">
    <source>
        <dbReference type="Proteomes" id="UP000777265"/>
    </source>
</evidence>
<dbReference type="InterPro" id="IPR015422">
    <property type="entry name" value="PyrdxlP-dep_Trfase_small"/>
</dbReference>
<dbReference type="PANTHER" id="PTHR42691">
    <property type="entry name" value="ASPARTATE AMINOTRANSFERASE YHDR-RELATED"/>
    <property type="match status" value="1"/>
</dbReference>
<reference evidence="2" key="1">
    <citation type="journal article" date="2020" name="Biotechnol. Biofuels">
        <title>New insights from the biogas microbiome by comprehensive genome-resolved metagenomics of nearly 1600 species originating from multiple anaerobic digesters.</title>
        <authorList>
            <person name="Campanaro S."/>
            <person name="Treu L."/>
            <person name="Rodriguez-R L.M."/>
            <person name="Kovalovszki A."/>
            <person name="Ziels R.M."/>
            <person name="Maus I."/>
            <person name="Zhu X."/>
            <person name="Kougias P.G."/>
            <person name="Basile A."/>
            <person name="Luo G."/>
            <person name="Schluter A."/>
            <person name="Konstantinidis K.T."/>
            <person name="Angelidaki I."/>
        </authorList>
    </citation>
    <scope>NUCLEOTIDE SEQUENCE</scope>
    <source>
        <strain evidence="2">AS06rmzACSIP_7</strain>
    </source>
</reference>
<gene>
    <name evidence="2" type="ORF">GXY80_05475</name>
</gene>